<dbReference type="Proteomes" id="UP000078596">
    <property type="component" value="Chromosome"/>
</dbReference>
<dbReference type="Gene3D" id="3.30.1300.30">
    <property type="entry name" value="GSPII I/J protein-like"/>
    <property type="match status" value="1"/>
</dbReference>
<dbReference type="AlphaFoldDB" id="A0A191ZHU2"/>
<evidence type="ECO:0000313" key="13">
    <source>
        <dbReference type="Proteomes" id="UP000078596"/>
    </source>
</evidence>
<keyword evidence="9 10" id="KW-0472">Membrane</keyword>
<organism evidence="12 13">
    <name type="scientific">Halothiobacillus diazotrophicus</name>
    <dbReference type="NCBI Taxonomy" id="1860122"/>
    <lineage>
        <taxon>Bacteria</taxon>
        <taxon>Pseudomonadati</taxon>
        <taxon>Pseudomonadota</taxon>
        <taxon>Gammaproteobacteria</taxon>
        <taxon>Chromatiales</taxon>
        <taxon>Halothiobacillaceae</taxon>
        <taxon>Halothiobacillus</taxon>
    </lineage>
</organism>
<dbReference type="EMBL" id="CP016027">
    <property type="protein sequence ID" value="ANJ67422.1"/>
    <property type="molecule type" value="Genomic_DNA"/>
</dbReference>
<dbReference type="KEGG" id="haz:A9404_08535"/>
<evidence type="ECO:0000256" key="10">
    <source>
        <dbReference type="PIRNR" id="PIRNR002786"/>
    </source>
</evidence>
<keyword evidence="6" id="KW-0812">Transmembrane</keyword>
<evidence type="ECO:0000256" key="2">
    <source>
        <dbReference type="ARBA" id="ARBA00007246"/>
    </source>
</evidence>
<keyword evidence="7" id="KW-0653">Protein transport</keyword>
<evidence type="ECO:0000313" key="12">
    <source>
        <dbReference type="EMBL" id="ANJ67422.1"/>
    </source>
</evidence>
<evidence type="ECO:0000256" key="9">
    <source>
        <dbReference type="ARBA" id="ARBA00023136"/>
    </source>
</evidence>
<dbReference type="InterPro" id="IPR045584">
    <property type="entry name" value="Pilin-like"/>
</dbReference>
<protein>
    <recommendedName>
        <fullName evidence="10">Type II secretion system protein K</fullName>
    </recommendedName>
</protein>
<accession>A0A191ZHU2</accession>
<sequence length="343" mass="36338">MSRHFVRMTKGRSIPACRQQQGVALIVALLVLAIATGLAATMIVRNQNAIGTTSALINGARADELASSALVLAQALLDRDDRHVDGPADSWAQPLTGIPVDAATMSLRVIDLQGRFNLNSLITTEDKVDLVAKTRFQHLLSALHIQTDISNALIDWISRNPNLEPLSQTSTPDTPFVPAGRPMQSVTELRALPGVTPDIYRRLAPYVTALPIGTPINLNSAPSPVLIALGADRLSTGGQVGQGVSQDASPSVGPAVDNLGQAGSTIRQNIGSVANFLAQPLFGGKTVPAEGLAVNSGYFLCVVTVHLDTVIRRRYAIIERPMTGPSRIIALSSEACLNGFYCL</sequence>
<evidence type="ECO:0000256" key="8">
    <source>
        <dbReference type="ARBA" id="ARBA00022989"/>
    </source>
</evidence>
<dbReference type="PIRSF" id="PIRSF002786">
    <property type="entry name" value="XcpX"/>
    <property type="match status" value="1"/>
</dbReference>
<keyword evidence="4 10" id="KW-1003">Cell membrane</keyword>
<comment type="similarity">
    <text evidence="2 10">Belongs to the GSP K family.</text>
</comment>
<proteinExistence type="inferred from homology"/>
<dbReference type="Pfam" id="PF21687">
    <property type="entry name" value="T2SSK_1st"/>
    <property type="match status" value="1"/>
</dbReference>
<evidence type="ECO:0000256" key="4">
    <source>
        <dbReference type="ARBA" id="ARBA00022475"/>
    </source>
</evidence>
<dbReference type="Gene3D" id="1.10.40.60">
    <property type="entry name" value="EpsJ-like"/>
    <property type="match status" value="2"/>
</dbReference>
<dbReference type="InterPro" id="IPR038072">
    <property type="entry name" value="GspK_central_sf"/>
</dbReference>
<dbReference type="STRING" id="1860122.A9404_08535"/>
<evidence type="ECO:0000256" key="3">
    <source>
        <dbReference type="ARBA" id="ARBA00022448"/>
    </source>
</evidence>
<dbReference type="GO" id="GO:0005886">
    <property type="term" value="C:plasma membrane"/>
    <property type="evidence" value="ECO:0007669"/>
    <property type="project" value="UniProtKB-SubCell"/>
</dbReference>
<name>A0A191ZHU2_9GAMM</name>
<dbReference type="SUPFAM" id="SSF54523">
    <property type="entry name" value="Pili subunits"/>
    <property type="match status" value="1"/>
</dbReference>
<evidence type="ECO:0000256" key="5">
    <source>
        <dbReference type="ARBA" id="ARBA00022519"/>
    </source>
</evidence>
<evidence type="ECO:0000256" key="6">
    <source>
        <dbReference type="ARBA" id="ARBA00022692"/>
    </source>
</evidence>
<keyword evidence="13" id="KW-1185">Reference proteome</keyword>
<dbReference type="PANTHER" id="PTHR38831">
    <property type="entry name" value="TYPE II SECRETION SYSTEM PROTEIN K"/>
    <property type="match status" value="1"/>
</dbReference>
<dbReference type="PANTHER" id="PTHR38831:SF1">
    <property type="entry name" value="TYPE II SECRETION SYSTEM PROTEIN K-RELATED"/>
    <property type="match status" value="1"/>
</dbReference>
<dbReference type="InterPro" id="IPR005628">
    <property type="entry name" value="GspK"/>
</dbReference>
<reference evidence="12 13" key="1">
    <citation type="submission" date="2016-06" db="EMBL/GenBank/DDBJ databases">
        <title>Insight into the functional genes involving in sulfur oxidation in Pearl River water.</title>
        <authorList>
            <person name="Luo J."/>
            <person name="Tan X."/>
            <person name="Lin W."/>
        </authorList>
    </citation>
    <scope>NUCLEOTIDE SEQUENCE [LARGE SCALE GENOMIC DNA]</scope>
    <source>
        <strain evidence="12 13">LS2</strain>
    </source>
</reference>
<keyword evidence="8" id="KW-1133">Transmembrane helix</keyword>
<feature type="domain" description="T2SS protein K first SAM-like" evidence="11">
    <location>
        <begin position="114"/>
        <end position="211"/>
    </location>
</feature>
<evidence type="ECO:0000256" key="1">
    <source>
        <dbReference type="ARBA" id="ARBA00004533"/>
    </source>
</evidence>
<evidence type="ECO:0000256" key="7">
    <source>
        <dbReference type="ARBA" id="ARBA00022927"/>
    </source>
</evidence>
<dbReference type="NCBIfam" id="NF037980">
    <property type="entry name" value="T2SS_GspK"/>
    <property type="match status" value="1"/>
</dbReference>
<evidence type="ECO:0000259" key="11">
    <source>
        <dbReference type="Pfam" id="PF21687"/>
    </source>
</evidence>
<keyword evidence="3 10" id="KW-0813">Transport</keyword>
<keyword evidence="5 10" id="KW-0997">Cell inner membrane</keyword>
<dbReference type="InterPro" id="IPR049031">
    <property type="entry name" value="T2SSK_SAM-like_1st"/>
</dbReference>
<dbReference type="GO" id="GO:0009306">
    <property type="term" value="P:protein secretion"/>
    <property type="evidence" value="ECO:0007669"/>
    <property type="project" value="InterPro"/>
</dbReference>
<gene>
    <name evidence="12" type="ORF">A9404_08535</name>
</gene>
<comment type="subcellular location">
    <subcellularLocation>
        <location evidence="1 10">Cell inner membrane</location>
    </subcellularLocation>
</comment>
<dbReference type="SUPFAM" id="SSF158544">
    <property type="entry name" value="GspK insert domain-like"/>
    <property type="match status" value="1"/>
</dbReference>
<dbReference type="OrthoDB" id="9788973at2"/>
<dbReference type="RefSeq" id="WP_066100250.1">
    <property type="nucleotide sequence ID" value="NZ_CP016027.1"/>
</dbReference>